<dbReference type="Proteomes" id="UP000003452">
    <property type="component" value="Unassembled WGS sequence"/>
</dbReference>
<organism evidence="1 2">
    <name type="scientific">Phocaeicola plebeius (strain DSM 17135 / JCM 12973 / CCUG 54634 / M2)</name>
    <name type="common">Bacteroides plebeius</name>
    <dbReference type="NCBI Taxonomy" id="484018"/>
    <lineage>
        <taxon>Bacteria</taxon>
        <taxon>Pseudomonadati</taxon>
        <taxon>Bacteroidota</taxon>
        <taxon>Bacteroidia</taxon>
        <taxon>Bacteroidales</taxon>
        <taxon>Bacteroidaceae</taxon>
        <taxon>Phocaeicola</taxon>
    </lineage>
</organism>
<evidence type="ECO:0000313" key="1">
    <source>
        <dbReference type="EMBL" id="EDY95680.1"/>
    </source>
</evidence>
<comment type="caution">
    <text evidence="1">The sequence shown here is derived from an EMBL/GenBank/DDBJ whole genome shotgun (WGS) entry which is preliminary data.</text>
</comment>
<accession>B5CYZ9</accession>
<dbReference type="AlphaFoldDB" id="B5CYZ9"/>
<protein>
    <submittedName>
        <fullName evidence="1">Uncharacterized protein</fullName>
    </submittedName>
</protein>
<name>B5CYZ9_PHOPM</name>
<gene>
    <name evidence="1" type="ORF">BACPLE_01956</name>
</gene>
<reference evidence="1 2" key="2">
    <citation type="submission" date="2008-08" db="EMBL/GenBank/DDBJ databases">
        <authorList>
            <person name="Fulton L."/>
            <person name="Clifton S."/>
            <person name="Fulton B."/>
            <person name="Xu J."/>
            <person name="Minx P."/>
            <person name="Pepin K.H."/>
            <person name="Johnson M."/>
            <person name="Thiruvilangam P."/>
            <person name="Bhonagiri V."/>
            <person name="Nash W.E."/>
            <person name="Mardis E.R."/>
            <person name="Wilson R.K."/>
        </authorList>
    </citation>
    <scope>NUCLEOTIDE SEQUENCE [LARGE SCALE GENOMIC DNA]</scope>
    <source>
        <strain evidence="2">DSM 17135 / JCM 12973 / M2</strain>
    </source>
</reference>
<evidence type="ECO:0000313" key="2">
    <source>
        <dbReference type="Proteomes" id="UP000003452"/>
    </source>
</evidence>
<sequence length="42" mass="4945">MFYFVFVLWLFSDESRGTVFLCLRILLYLCSRFSNQGNGTSL</sequence>
<dbReference type="HOGENOM" id="CLU_3247427_0_0_10"/>
<proteinExistence type="predicted"/>
<dbReference type="EMBL" id="ABQC02000019">
    <property type="protein sequence ID" value="EDY95680.1"/>
    <property type="molecule type" value="Genomic_DNA"/>
</dbReference>
<reference evidence="1 2" key="1">
    <citation type="submission" date="2008-08" db="EMBL/GenBank/DDBJ databases">
        <title>Draft genome sequence of Bacteroides plebeius (DSM 17135).</title>
        <authorList>
            <person name="Sudarsanam P."/>
            <person name="Ley R."/>
            <person name="Guruge J."/>
            <person name="Turnbaugh P.J."/>
            <person name="Mahowald M."/>
            <person name="Liep D."/>
            <person name="Gordon J."/>
        </authorList>
    </citation>
    <scope>NUCLEOTIDE SEQUENCE [LARGE SCALE GENOMIC DNA]</scope>
    <source>
        <strain evidence="2">DSM 17135 / JCM 12973 / M2</strain>
    </source>
</reference>